<proteinExistence type="inferred from homology"/>
<comment type="caution">
    <text evidence="4">The sequence shown here is derived from an EMBL/GenBank/DDBJ whole genome shotgun (WGS) entry which is preliminary data.</text>
</comment>
<accession>A0A0R0BNA3</accession>
<dbReference type="EMBL" id="LDJH01000011">
    <property type="protein sequence ID" value="KRG58361.1"/>
    <property type="molecule type" value="Genomic_DNA"/>
</dbReference>
<evidence type="ECO:0000259" key="3">
    <source>
        <dbReference type="Pfam" id="PF03061"/>
    </source>
</evidence>
<gene>
    <name evidence="4" type="ORF">ABB25_06855</name>
</gene>
<dbReference type="InterPro" id="IPR029069">
    <property type="entry name" value="HotDog_dom_sf"/>
</dbReference>
<dbReference type="CDD" id="cd03443">
    <property type="entry name" value="PaaI_thioesterase"/>
    <property type="match status" value="1"/>
</dbReference>
<evidence type="ECO:0000256" key="2">
    <source>
        <dbReference type="ARBA" id="ARBA00022801"/>
    </source>
</evidence>
<comment type="similarity">
    <text evidence="1">Belongs to the thioesterase PaaI family.</text>
</comment>
<dbReference type="SUPFAM" id="SSF54637">
    <property type="entry name" value="Thioesterase/thiol ester dehydrase-isomerase"/>
    <property type="match status" value="1"/>
</dbReference>
<organism evidence="4 5">
    <name type="scientific">Stenotrophomonas koreensis</name>
    <dbReference type="NCBI Taxonomy" id="266128"/>
    <lineage>
        <taxon>Bacteria</taxon>
        <taxon>Pseudomonadati</taxon>
        <taxon>Pseudomonadota</taxon>
        <taxon>Gammaproteobacteria</taxon>
        <taxon>Lysobacterales</taxon>
        <taxon>Lysobacteraceae</taxon>
        <taxon>Stenotrophomonas</taxon>
    </lineage>
</organism>
<dbReference type="Pfam" id="PF03061">
    <property type="entry name" value="4HBT"/>
    <property type="match status" value="1"/>
</dbReference>
<feature type="domain" description="Thioesterase" evidence="3">
    <location>
        <begin position="52"/>
        <end position="130"/>
    </location>
</feature>
<dbReference type="GO" id="GO:0005829">
    <property type="term" value="C:cytosol"/>
    <property type="evidence" value="ECO:0007669"/>
    <property type="project" value="TreeGrafter"/>
</dbReference>
<protein>
    <submittedName>
        <fullName evidence="4">Thioesterase</fullName>
    </submittedName>
</protein>
<evidence type="ECO:0000256" key="1">
    <source>
        <dbReference type="ARBA" id="ARBA00008324"/>
    </source>
</evidence>
<keyword evidence="2" id="KW-0378">Hydrolase</keyword>
<keyword evidence="5" id="KW-1185">Reference proteome</keyword>
<dbReference type="OrthoDB" id="9798208at2"/>
<name>A0A0R0BNA3_9GAMM</name>
<dbReference type="PANTHER" id="PTHR43240">
    <property type="entry name" value="1,4-DIHYDROXY-2-NAPHTHOYL-COA THIOESTERASE 1"/>
    <property type="match status" value="1"/>
</dbReference>
<dbReference type="RefSeq" id="WP_057665256.1">
    <property type="nucleotide sequence ID" value="NZ_JBEWQO010000004.1"/>
</dbReference>
<dbReference type="Gene3D" id="3.10.129.10">
    <property type="entry name" value="Hotdog Thioesterase"/>
    <property type="match status" value="1"/>
</dbReference>
<dbReference type="NCBIfam" id="TIGR00369">
    <property type="entry name" value="unchar_dom_1"/>
    <property type="match status" value="1"/>
</dbReference>
<dbReference type="InterPro" id="IPR006683">
    <property type="entry name" value="Thioestr_dom"/>
</dbReference>
<evidence type="ECO:0000313" key="4">
    <source>
        <dbReference type="EMBL" id="KRG58361.1"/>
    </source>
</evidence>
<dbReference type="Proteomes" id="UP000051254">
    <property type="component" value="Unassembled WGS sequence"/>
</dbReference>
<dbReference type="GO" id="GO:0061522">
    <property type="term" value="F:1,4-dihydroxy-2-naphthoyl-CoA thioesterase activity"/>
    <property type="evidence" value="ECO:0007669"/>
    <property type="project" value="TreeGrafter"/>
</dbReference>
<dbReference type="InterPro" id="IPR003736">
    <property type="entry name" value="PAAI_dom"/>
</dbReference>
<dbReference type="STRING" id="266128.ABB25_06855"/>
<sequence>MSSVFVSPVDLAAVNALSADSLIAHLGIEFTAAGDDWLEATMPVDARTHQPYGLLHGGASVVLAETLGSTAGNLCVDPRQWMCVGVEINANHLRGERSGVVTGRATAVHVGRSTQVWEIDIRNAAGKRVCVSRLTLAVVPMQQRAGA</sequence>
<dbReference type="PATRIC" id="fig|266128.3.peg.244"/>
<dbReference type="AlphaFoldDB" id="A0A0R0BNA3"/>
<evidence type="ECO:0000313" key="5">
    <source>
        <dbReference type="Proteomes" id="UP000051254"/>
    </source>
</evidence>
<dbReference type="PANTHER" id="PTHR43240:SF5">
    <property type="entry name" value="1,4-DIHYDROXY-2-NAPHTHOYL-COA THIOESTERASE 1"/>
    <property type="match status" value="1"/>
</dbReference>
<reference evidence="4 5" key="1">
    <citation type="submission" date="2015-05" db="EMBL/GenBank/DDBJ databases">
        <title>Genome sequencing and analysis of members of genus Stenotrophomonas.</title>
        <authorList>
            <person name="Patil P.P."/>
            <person name="Midha S."/>
            <person name="Patil P.B."/>
        </authorList>
    </citation>
    <scope>NUCLEOTIDE SEQUENCE [LARGE SCALE GENOMIC DNA]</scope>
    <source>
        <strain evidence="4 5">DSM 17805</strain>
    </source>
</reference>